<accession>A0A7M3T5V5</accession>
<dbReference type="InterPro" id="IPR003010">
    <property type="entry name" value="C-N_Hydrolase"/>
</dbReference>
<dbReference type="Pfam" id="PF00795">
    <property type="entry name" value="CN_hydrolase"/>
    <property type="match status" value="1"/>
</dbReference>
<proteinExistence type="inferred from homology"/>
<protein>
    <submittedName>
        <fullName evidence="4">Carbon-nitrogen hydrolase family protein</fullName>
    </submittedName>
</protein>
<dbReference type="Proteomes" id="UP000503336">
    <property type="component" value="Chromosome"/>
</dbReference>
<keyword evidence="2 4" id="KW-0378">Hydrolase</keyword>
<evidence type="ECO:0000256" key="2">
    <source>
        <dbReference type="ARBA" id="ARBA00022801"/>
    </source>
</evidence>
<evidence type="ECO:0000256" key="1">
    <source>
        <dbReference type="ARBA" id="ARBA00010613"/>
    </source>
</evidence>
<dbReference type="SUPFAM" id="SSF56317">
    <property type="entry name" value="Carbon-nitrogen hydrolase"/>
    <property type="match status" value="1"/>
</dbReference>
<dbReference type="Gene3D" id="3.60.110.10">
    <property type="entry name" value="Carbon-nitrogen hydrolase"/>
    <property type="match status" value="1"/>
</dbReference>
<gene>
    <name evidence="4" type="ORF">G5B40_19220</name>
</gene>
<dbReference type="KEGG" id="hdh:G5B40_19220"/>
<reference evidence="4 5" key="1">
    <citation type="submission" date="2020-02" db="EMBL/GenBank/DDBJ databases">
        <title>complete genome sequence of Rhodobacteraceae bacterium.</title>
        <authorList>
            <person name="Park J."/>
            <person name="Kim Y.-S."/>
            <person name="Kim K.-H."/>
        </authorList>
    </citation>
    <scope>NUCLEOTIDE SEQUENCE [LARGE SCALE GENOMIC DNA]</scope>
    <source>
        <strain evidence="4 5">RR4-56</strain>
    </source>
</reference>
<dbReference type="InterPro" id="IPR001110">
    <property type="entry name" value="UPF0012_CS"/>
</dbReference>
<keyword evidence="5" id="KW-1185">Reference proteome</keyword>
<dbReference type="RefSeq" id="WP_165102216.1">
    <property type="nucleotide sequence ID" value="NZ_CP049056.1"/>
</dbReference>
<evidence type="ECO:0000259" key="3">
    <source>
        <dbReference type="PROSITE" id="PS50263"/>
    </source>
</evidence>
<dbReference type="PROSITE" id="PS50263">
    <property type="entry name" value="CN_HYDROLASE"/>
    <property type="match status" value="1"/>
</dbReference>
<evidence type="ECO:0000313" key="4">
    <source>
        <dbReference type="EMBL" id="QIE57386.1"/>
    </source>
</evidence>
<dbReference type="PANTHER" id="PTHR23088">
    <property type="entry name" value="NITRILASE-RELATED"/>
    <property type="match status" value="1"/>
</dbReference>
<evidence type="ECO:0000313" key="5">
    <source>
        <dbReference type="Proteomes" id="UP000503336"/>
    </source>
</evidence>
<feature type="domain" description="CN hydrolase" evidence="3">
    <location>
        <begin position="4"/>
        <end position="251"/>
    </location>
</feature>
<dbReference type="EMBL" id="CP049056">
    <property type="protein sequence ID" value="QIE57386.1"/>
    <property type="molecule type" value="Genomic_DNA"/>
</dbReference>
<dbReference type="PANTHER" id="PTHR23088:SF27">
    <property type="entry name" value="DEAMINATED GLUTATHIONE AMIDASE"/>
    <property type="match status" value="1"/>
</dbReference>
<dbReference type="CDD" id="cd07572">
    <property type="entry name" value="nit"/>
    <property type="match status" value="1"/>
</dbReference>
<dbReference type="PROSITE" id="PS01227">
    <property type="entry name" value="UPF0012"/>
    <property type="match status" value="1"/>
</dbReference>
<sequence length="284" mass="29388">MPTAEIACLQTRVTPDFETALAEALGLGEEAVAAGAEFLLLPEYCGGLTSDGAALRPPAAPEAEHPVLAGLRDFAAKRGVWLMVGSVAVTGPGGKIVNRGFVLDAAGAIVSRYDKIHMFDIQLSAAEAVRESALVSPGDAAVVVETPFGRVGHTICYDLRFPHLYRDLAQAGAEILTAPAAFTKKTGEAHWHILNRARAVENLAWMVSPCAVGDVPGGGEAYGHSLVVAPWGDIVAEGGDGPGVVRATLDLTAPAAARERIPSLDHDRAFRSAGAAGKRAANAA</sequence>
<dbReference type="InterPro" id="IPR036526">
    <property type="entry name" value="C-N_Hydrolase_sf"/>
</dbReference>
<comment type="similarity">
    <text evidence="1">Belongs to the carbon-nitrogen hydrolase superfamily. NIT1/NIT2 family.</text>
</comment>
<dbReference type="GO" id="GO:0016811">
    <property type="term" value="F:hydrolase activity, acting on carbon-nitrogen (but not peptide) bonds, in linear amides"/>
    <property type="evidence" value="ECO:0007669"/>
    <property type="project" value="InterPro"/>
</dbReference>
<organism evidence="4 5">
    <name type="scientific">Pikeienuella piscinae</name>
    <dbReference type="NCBI Taxonomy" id="2748098"/>
    <lineage>
        <taxon>Bacteria</taxon>
        <taxon>Pseudomonadati</taxon>
        <taxon>Pseudomonadota</taxon>
        <taxon>Alphaproteobacteria</taxon>
        <taxon>Rhodobacterales</taxon>
        <taxon>Paracoccaceae</taxon>
        <taxon>Pikeienuella</taxon>
    </lineage>
</organism>
<dbReference type="AlphaFoldDB" id="A0A7M3T5V5"/>
<dbReference type="InterPro" id="IPR045254">
    <property type="entry name" value="Nit1/2_C-N_Hydrolase"/>
</dbReference>
<name>A0A7M3T5V5_9RHOB</name>